<dbReference type="InterPro" id="IPR013785">
    <property type="entry name" value="Aldolase_TIM"/>
</dbReference>
<dbReference type="InterPro" id="IPR036188">
    <property type="entry name" value="FAD/NAD-bd_sf"/>
</dbReference>
<evidence type="ECO:0000256" key="1">
    <source>
        <dbReference type="ARBA" id="ARBA00001917"/>
    </source>
</evidence>
<dbReference type="Gene3D" id="3.40.50.720">
    <property type="entry name" value="NAD(P)-binding Rossmann-like Domain"/>
    <property type="match status" value="1"/>
</dbReference>
<dbReference type="SUPFAM" id="SSF51395">
    <property type="entry name" value="FMN-linked oxidoreductases"/>
    <property type="match status" value="1"/>
</dbReference>
<evidence type="ECO:0000256" key="8">
    <source>
        <dbReference type="ARBA" id="ARBA00023004"/>
    </source>
</evidence>
<dbReference type="InterPro" id="IPR001155">
    <property type="entry name" value="OxRdtase_FMN_N"/>
</dbReference>
<dbReference type="Pfam" id="PF00724">
    <property type="entry name" value="Oxidored_FMN"/>
    <property type="match status" value="1"/>
</dbReference>
<dbReference type="SUPFAM" id="SSF51905">
    <property type="entry name" value="FAD/NAD(P)-binding domain"/>
    <property type="match status" value="1"/>
</dbReference>
<dbReference type="PANTHER" id="PTHR42917:SF2">
    <property type="entry name" value="2,4-DIENOYL-COA REDUCTASE [(2E)-ENOYL-COA-PRODUCING]"/>
    <property type="match status" value="1"/>
</dbReference>
<keyword evidence="4" id="KW-0285">Flavoprotein</keyword>
<evidence type="ECO:0000256" key="7">
    <source>
        <dbReference type="ARBA" id="ARBA00023002"/>
    </source>
</evidence>
<dbReference type="PANTHER" id="PTHR42917">
    <property type="entry name" value="2,4-DIENOYL-COA REDUCTASE"/>
    <property type="match status" value="1"/>
</dbReference>
<evidence type="ECO:0000256" key="9">
    <source>
        <dbReference type="ARBA" id="ARBA00023014"/>
    </source>
</evidence>
<evidence type="ECO:0000259" key="11">
    <source>
        <dbReference type="Pfam" id="PF07992"/>
    </source>
</evidence>
<name>A0ABV4TVG4_9GAMM</name>
<feature type="domain" description="NADH:flavin oxidoreductase/NADH oxidase N-terminal" evidence="10">
    <location>
        <begin position="6"/>
        <end position="342"/>
    </location>
</feature>
<proteinExistence type="inferred from homology"/>
<keyword evidence="6" id="KW-0479">Metal-binding</keyword>
<keyword evidence="7" id="KW-0560">Oxidoreductase</keyword>
<accession>A0ABV4TVG4</accession>
<dbReference type="Gene3D" id="3.20.20.70">
    <property type="entry name" value="Aldolase class I"/>
    <property type="match status" value="1"/>
</dbReference>
<dbReference type="EMBL" id="JBGUAW010000007">
    <property type="protein sequence ID" value="MFA9461320.1"/>
    <property type="molecule type" value="Genomic_DNA"/>
</dbReference>
<dbReference type="Proteomes" id="UP001575181">
    <property type="component" value="Unassembled WGS sequence"/>
</dbReference>
<dbReference type="Pfam" id="PF07992">
    <property type="entry name" value="Pyr_redox_2"/>
    <property type="match status" value="1"/>
</dbReference>
<keyword evidence="8" id="KW-0408">Iron</keyword>
<evidence type="ECO:0000256" key="5">
    <source>
        <dbReference type="ARBA" id="ARBA00022643"/>
    </source>
</evidence>
<comment type="cofactor">
    <cofactor evidence="2">
        <name>[4Fe-4S] cluster</name>
        <dbReference type="ChEBI" id="CHEBI:49883"/>
    </cofactor>
</comment>
<gene>
    <name evidence="12" type="ORF">ACERLL_10830</name>
</gene>
<sequence length="683" mass="74618">MGQFDSLFQPLTIKNVTIRNRIMSTAHAEVYAEDGMPGERYRLYHVEKARGGIGLTMCGGSSSVSIDNPSQWWSSVDVSSDRVIPYFRELTGAVHDHGAAMMIQLTHKGRRNRWDGGDWPHLLSPSGGPEPLHKADSKAMEAEDFERVIRDYAEAVRRARDGGFDGVEISAAHEHLIDQFWSPRSNRRTDAYGGSLENRMRFGLEVFAEIRRVVGNDFVVGMRMPGDELHPDGLDQADLRAIAVRYAGTGMVDFLNVMGSAGDTYATIPNVVPSMAFPPQPFVHLASGIKAEVDVPVIHAQNIKDPASAARLIDEGHVDLVGMTRAHIADPHFVNKVRDGQTDRIRQCVGANNCINRMYDGLDVLCIQNAATGREQTMPHAVRKAPIRRQVVVVGGGPAGMEAARVCAERGHDVTLFEKGPRLGGQLDLAARAPARESLAGITRWFELELKRLNVEIALNTEADAPRIRDLRPDLVLLATGGVPDLDAEPGWRAAEGMVASVHDILGGAVAPEKNVLVYDVPGRYAGVTVADHLAERGALVELVSPDPAVGSDVGGTTQPVYLQRLYEKDVVLTPSYTLQEVYPEGDQRIAVLANEYTGSQEERAVDQVVVDNGTRPAHDLYFALKDKSRNRGQVDLHALFAAESQPEPEGPGDFTLYRFGDCVSGRDIHGAIYDALRLCKAL</sequence>
<feature type="domain" description="FAD/NAD(P)-binding" evidence="11">
    <location>
        <begin position="390"/>
        <end position="636"/>
    </location>
</feature>
<evidence type="ECO:0000256" key="4">
    <source>
        <dbReference type="ARBA" id="ARBA00022630"/>
    </source>
</evidence>
<dbReference type="InterPro" id="IPR051793">
    <property type="entry name" value="NADH:flavin_oxidoreductase"/>
</dbReference>
<comment type="caution">
    <text evidence="12">The sequence shown here is derived from an EMBL/GenBank/DDBJ whole genome shotgun (WGS) entry which is preliminary data.</text>
</comment>
<protein>
    <submittedName>
        <fullName evidence="12">FAD-dependent oxidoreductase</fullName>
    </submittedName>
</protein>
<keyword evidence="5" id="KW-0288">FMN</keyword>
<dbReference type="InterPro" id="IPR023753">
    <property type="entry name" value="FAD/NAD-binding_dom"/>
</dbReference>
<evidence type="ECO:0000259" key="10">
    <source>
        <dbReference type="Pfam" id="PF00724"/>
    </source>
</evidence>
<dbReference type="CDD" id="cd04734">
    <property type="entry name" value="OYE_like_3_FMN"/>
    <property type="match status" value="1"/>
</dbReference>
<keyword evidence="13" id="KW-1185">Reference proteome</keyword>
<dbReference type="Gene3D" id="3.50.50.60">
    <property type="entry name" value="FAD/NAD(P)-binding domain"/>
    <property type="match status" value="1"/>
</dbReference>
<evidence type="ECO:0000313" key="12">
    <source>
        <dbReference type="EMBL" id="MFA9461320.1"/>
    </source>
</evidence>
<reference evidence="12 13" key="1">
    <citation type="submission" date="2024-08" db="EMBL/GenBank/DDBJ databases">
        <title>Whole-genome sequencing of halo(alkali)philic microorganisms from hypersaline lakes.</title>
        <authorList>
            <person name="Sorokin D.Y."/>
            <person name="Merkel A.Y."/>
            <person name="Messina E."/>
            <person name="Yakimov M."/>
        </authorList>
    </citation>
    <scope>NUCLEOTIDE SEQUENCE [LARGE SCALE GENOMIC DNA]</scope>
    <source>
        <strain evidence="12 13">Cl-TMA</strain>
    </source>
</reference>
<evidence type="ECO:0000256" key="3">
    <source>
        <dbReference type="ARBA" id="ARBA00011048"/>
    </source>
</evidence>
<organism evidence="12 13">
    <name type="scientific">Thiohalorhabdus methylotrophus</name>
    <dbReference type="NCBI Taxonomy" id="3242694"/>
    <lineage>
        <taxon>Bacteria</taxon>
        <taxon>Pseudomonadati</taxon>
        <taxon>Pseudomonadota</taxon>
        <taxon>Gammaproteobacteria</taxon>
        <taxon>Thiohalorhabdales</taxon>
        <taxon>Thiohalorhabdaceae</taxon>
        <taxon>Thiohalorhabdus</taxon>
    </lineage>
</organism>
<evidence type="ECO:0000313" key="13">
    <source>
        <dbReference type="Proteomes" id="UP001575181"/>
    </source>
</evidence>
<evidence type="ECO:0000256" key="2">
    <source>
        <dbReference type="ARBA" id="ARBA00001966"/>
    </source>
</evidence>
<comment type="cofactor">
    <cofactor evidence="1">
        <name>FMN</name>
        <dbReference type="ChEBI" id="CHEBI:58210"/>
    </cofactor>
</comment>
<keyword evidence="9" id="KW-0411">Iron-sulfur</keyword>
<dbReference type="RefSeq" id="WP_373656109.1">
    <property type="nucleotide sequence ID" value="NZ_JBGUAW010000007.1"/>
</dbReference>
<comment type="similarity">
    <text evidence="3">In the N-terminal section; belongs to the NADH:flavin oxidoreductase/NADH oxidase family.</text>
</comment>
<evidence type="ECO:0000256" key="6">
    <source>
        <dbReference type="ARBA" id="ARBA00022723"/>
    </source>
</evidence>
<dbReference type="PRINTS" id="PR00419">
    <property type="entry name" value="ADXRDTASE"/>
</dbReference>